<keyword evidence="2" id="KW-1185">Reference proteome</keyword>
<comment type="caution">
    <text evidence="1">The sequence shown here is derived from an EMBL/GenBank/DDBJ whole genome shotgun (WGS) entry which is preliminary data.</text>
</comment>
<proteinExistence type="predicted"/>
<gene>
    <name evidence="1" type="ORF">NM208_g11246</name>
</gene>
<reference evidence="1" key="1">
    <citation type="submission" date="2022-08" db="EMBL/GenBank/DDBJ databases">
        <title>Genome Sequence of Fusarium decemcellulare.</title>
        <authorList>
            <person name="Buettner E."/>
        </authorList>
    </citation>
    <scope>NUCLEOTIDE SEQUENCE</scope>
    <source>
        <strain evidence="1">Babe19</strain>
    </source>
</reference>
<sequence length="827" mass="94329">MMNHLLANFGEWLSHELETGVNGHGQHAKYVPPSRVKSYWTEEKVQEVLQSCDPPLQENAKLIANDYPRIFSILVSISQPQDITLFLRKTIDDHQMPRADLPADWPVGLAQVLEHQWMFCPLEFTYDKIYKRELQAQQILPVTYEEEIRAEGSGPGAARIWKVRIHPECNFLRQGNSPVVFKVYEGSAGQSLYTAEANVYLALSSRSQESITKYYGSFSYEETHTRIIILEYATGGSLLDFLRKVGLPVVPEHFFMLWTRLFELLDGLYLLHNQGSFSRHSIVGVHQDIQLANILVFPRSNKSPYDVTFKLTDFGMAELRRVLKPEDEMPIRSEAAPECYPNYVIQDFFRPQVSSRVDIWALGAVFSDVFVWSIAGESGREEYRCRRKEAIARLLHIEANGFDACFHDGQKRLKAVEEFHTYILQHKRASDPLSSCISQIILEDMLTDHDRRLTAIQTKYRADERIKEIQERFQAGTSNTRRESNPDSQQQQPAQTSNTPQPTGPPPSAIPPPPQTQRRTKGNQEVSSSDQGKITVYDSTVSELPSSQPTDAPIESQPTLNRSTHIQQPNLVSVDRVYGILEKKNNPISIFRNMAMGRLQGKQPEAMDLTGMQEARSKIKERKGRDQIMLIDNFASMETHMPQVAKTARVISYVAKVADDNGMDVYFASDPTRSKKCSCSTAVESAIKVEKTVKGECNMFKCLNDILETVWENGLKPTSIYIYTDGVWESDDDHRVDFLIKQSIQRLVEAKKQPSTLMFQFIQFGQDEKGSKRLQQLDDNYTERHELGHYDIVDTKHCSDHVPYIVIGSISKLIDRRMTTFGVQPTS</sequence>
<dbReference type="EMBL" id="JANRMS010001753">
    <property type="protein sequence ID" value="KAJ3526325.1"/>
    <property type="molecule type" value="Genomic_DNA"/>
</dbReference>
<evidence type="ECO:0000313" key="2">
    <source>
        <dbReference type="Proteomes" id="UP001148629"/>
    </source>
</evidence>
<evidence type="ECO:0000313" key="1">
    <source>
        <dbReference type="EMBL" id="KAJ3526325.1"/>
    </source>
</evidence>
<name>A0ACC1RV21_9HYPO</name>
<accession>A0ACC1RV21</accession>
<protein>
    <submittedName>
        <fullName evidence="1">Uncharacterized protein</fullName>
    </submittedName>
</protein>
<organism evidence="1 2">
    <name type="scientific">Fusarium decemcellulare</name>
    <dbReference type="NCBI Taxonomy" id="57161"/>
    <lineage>
        <taxon>Eukaryota</taxon>
        <taxon>Fungi</taxon>
        <taxon>Dikarya</taxon>
        <taxon>Ascomycota</taxon>
        <taxon>Pezizomycotina</taxon>
        <taxon>Sordariomycetes</taxon>
        <taxon>Hypocreomycetidae</taxon>
        <taxon>Hypocreales</taxon>
        <taxon>Nectriaceae</taxon>
        <taxon>Fusarium</taxon>
        <taxon>Fusarium decemcellulare species complex</taxon>
    </lineage>
</organism>
<dbReference type="Proteomes" id="UP001148629">
    <property type="component" value="Unassembled WGS sequence"/>
</dbReference>